<dbReference type="InterPro" id="IPR029000">
    <property type="entry name" value="Cyclophilin-like_dom_sf"/>
</dbReference>
<dbReference type="InterPro" id="IPR020892">
    <property type="entry name" value="Cyclophilin-type_PPIase_CS"/>
</dbReference>
<dbReference type="GO" id="GO:0006457">
    <property type="term" value="P:protein folding"/>
    <property type="evidence" value="ECO:0007669"/>
    <property type="project" value="InterPro"/>
</dbReference>
<dbReference type="GO" id="GO:0003755">
    <property type="term" value="F:peptidyl-prolyl cis-trans isomerase activity"/>
    <property type="evidence" value="ECO:0007669"/>
    <property type="project" value="UniProtKB-UniRule"/>
</dbReference>
<evidence type="ECO:0000256" key="2">
    <source>
        <dbReference type="ARBA" id="ARBA00023110"/>
    </source>
</evidence>
<evidence type="ECO:0000256" key="4">
    <source>
        <dbReference type="RuleBase" id="RU363019"/>
    </source>
</evidence>
<dbReference type="EMBL" id="RGET01000137">
    <property type="protein sequence ID" value="NBN88475.1"/>
    <property type="molecule type" value="Genomic_DNA"/>
</dbReference>
<dbReference type="Gene3D" id="2.40.100.10">
    <property type="entry name" value="Cyclophilin-like"/>
    <property type="match status" value="1"/>
</dbReference>
<dbReference type="PROSITE" id="PS50072">
    <property type="entry name" value="CSA_PPIASE_2"/>
    <property type="match status" value="1"/>
</dbReference>
<name>A0A845S8I8_9PROT</name>
<feature type="domain" description="PPIase cyclophilin-type" evidence="5">
    <location>
        <begin position="24"/>
        <end position="187"/>
    </location>
</feature>
<dbReference type="InterPro" id="IPR044666">
    <property type="entry name" value="Cyclophilin_A-like"/>
</dbReference>
<sequence>MFKKIFIILTLFLFSFSNNIKSKERSIMIMKLKYGEVKIELFDEIAPNHVKRIKSLADSEKYDGVAFHRVIDGFMAQTGDVKFGNTKLDFNAQMVGTGGSDLPDLKAEFNNIPHQRGVLSMARSQSPDSANSQFFICFDSHPHLDRNYTAFGRVISGMEFIDKIKKGAPGSGVVDNPDIIVSLRSSK</sequence>
<evidence type="ECO:0000256" key="1">
    <source>
        <dbReference type="ARBA" id="ARBA00007365"/>
    </source>
</evidence>
<comment type="caution">
    <text evidence="8">The sequence shown here is derived from an EMBL/GenBank/DDBJ whole genome shotgun (WGS) entry which is preliminary data.</text>
</comment>
<evidence type="ECO:0000256" key="3">
    <source>
        <dbReference type="ARBA" id="ARBA00023235"/>
    </source>
</evidence>
<dbReference type="Proteomes" id="UP000747791">
    <property type="component" value="Unassembled WGS sequence"/>
</dbReference>
<dbReference type="SUPFAM" id="SSF50891">
    <property type="entry name" value="Cyclophilin-like"/>
    <property type="match status" value="1"/>
</dbReference>
<dbReference type="InterPro" id="IPR002130">
    <property type="entry name" value="Cyclophilin-type_PPIase_dom"/>
</dbReference>
<comment type="function">
    <text evidence="4">PPIases accelerate the folding of proteins. It catalyzes the cis-trans isomerization of proline imidic peptide bonds in oligopeptides.</text>
</comment>
<comment type="similarity">
    <text evidence="1 4">Belongs to the cyclophilin-type PPIase family.</text>
</comment>
<protein>
    <recommendedName>
        <fullName evidence="4">Peptidyl-prolyl cis-trans isomerase</fullName>
        <shortName evidence="4">PPIase</shortName>
        <ecNumber evidence="4">5.2.1.8</ecNumber>
    </recommendedName>
</protein>
<dbReference type="PROSITE" id="PS00170">
    <property type="entry name" value="CSA_PPIASE_1"/>
    <property type="match status" value="1"/>
</dbReference>
<dbReference type="EMBL" id="RGOB01000130">
    <property type="protein sequence ID" value="NCU53416.1"/>
    <property type="molecule type" value="Genomic_DNA"/>
</dbReference>
<evidence type="ECO:0000313" key="6">
    <source>
        <dbReference type="EMBL" id="NBN88475.1"/>
    </source>
</evidence>
<evidence type="ECO:0000313" key="9">
    <source>
        <dbReference type="Proteomes" id="UP000572953"/>
    </source>
</evidence>
<dbReference type="CDD" id="cd00317">
    <property type="entry name" value="cyclophilin"/>
    <property type="match status" value="1"/>
</dbReference>
<keyword evidence="2 4" id="KW-0697">Rotamase</keyword>
<dbReference type="EC" id="5.2.1.8" evidence="4"/>
<dbReference type="EMBL" id="RGGN01000179">
    <property type="protein sequence ID" value="NCU63239.1"/>
    <property type="molecule type" value="Genomic_DNA"/>
</dbReference>
<gene>
    <name evidence="6" type="ORF">EBV32_05265</name>
    <name evidence="8" type="ORF">EBV78_04120</name>
    <name evidence="7" type="ORF">EBX74_03880</name>
</gene>
<comment type="catalytic activity">
    <reaction evidence="4">
        <text>[protein]-peptidylproline (omega=180) = [protein]-peptidylproline (omega=0)</text>
        <dbReference type="Rhea" id="RHEA:16237"/>
        <dbReference type="Rhea" id="RHEA-COMP:10747"/>
        <dbReference type="Rhea" id="RHEA-COMP:10748"/>
        <dbReference type="ChEBI" id="CHEBI:83833"/>
        <dbReference type="ChEBI" id="CHEBI:83834"/>
        <dbReference type="EC" id="5.2.1.8"/>
    </reaction>
</comment>
<keyword evidence="3 4" id="KW-0413">Isomerase</keyword>
<dbReference type="PRINTS" id="PR00153">
    <property type="entry name" value="CSAPPISMRASE"/>
</dbReference>
<evidence type="ECO:0000313" key="7">
    <source>
        <dbReference type="EMBL" id="NCU53416.1"/>
    </source>
</evidence>
<organism evidence="8 9">
    <name type="scientific">Candidatus Fonsibacter lacus</name>
    <dbReference type="NCBI Taxonomy" id="2576439"/>
    <lineage>
        <taxon>Bacteria</taxon>
        <taxon>Pseudomonadati</taxon>
        <taxon>Pseudomonadota</taxon>
        <taxon>Alphaproteobacteria</taxon>
        <taxon>Candidatus Pelagibacterales</taxon>
        <taxon>Candidatus Pelagibacterales incertae sedis</taxon>
        <taxon>Candidatus Fonsibacter</taxon>
    </lineage>
</organism>
<proteinExistence type="inferred from homology"/>
<dbReference type="PANTHER" id="PTHR45625">
    <property type="entry name" value="PEPTIDYL-PROLYL CIS-TRANS ISOMERASE-RELATED"/>
    <property type="match status" value="1"/>
</dbReference>
<dbReference type="AlphaFoldDB" id="A0A845S8I8"/>
<dbReference type="Proteomes" id="UP000572953">
    <property type="component" value="Unassembled WGS sequence"/>
</dbReference>
<evidence type="ECO:0000259" key="5">
    <source>
        <dbReference type="PROSITE" id="PS50072"/>
    </source>
</evidence>
<dbReference type="Pfam" id="PF00160">
    <property type="entry name" value="Pro_isomerase"/>
    <property type="match status" value="1"/>
</dbReference>
<dbReference type="Proteomes" id="UP000713222">
    <property type="component" value="Unassembled WGS sequence"/>
</dbReference>
<evidence type="ECO:0000313" key="8">
    <source>
        <dbReference type="EMBL" id="NCU63239.1"/>
    </source>
</evidence>
<accession>A0A845S8I8</accession>
<reference evidence="8 9" key="1">
    <citation type="submission" date="2018-10" db="EMBL/GenBank/DDBJ databases">
        <title>Iterative Subtractive Binning of Freshwater Chronoseries Metagenomes Recovers Nearly Complete Genomes from over Four Hundred Novel Species.</title>
        <authorList>
            <person name="Rodriguez-R L.M."/>
            <person name="Tsementzi D."/>
            <person name="Luo C."/>
            <person name="Konstantinidis K.T."/>
        </authorList>
    </citation>
    <scope>NUCLEOTIDE SEQUENCE [LARGE SCALE GENOMIC DNA]</scope>
    <source>
        <strain evidence="8">WB7_2B_003</strain>
        <strain evidence="6">WB7_6_001</strain>
        <strain evidence="7">WB8_2A_004</strain>
    </source>
</reference>
<dbReference type="PANTHER" id="PTHR45625:SF4">
    <property type="entry name" value="PEPTIDYLPROLYL ISOMERASE DOMAIN AND WD REPEAT-CONTAINING PROTEIN 1"/>
    <property type="match status" value="1"/>
</dbReference>